<dbReference type="PANTHER" id="PTHR43000">
    <property type="entry name" value="DTDP-D-GLUCOSE 4,6-DEHYDRATASE-RELATED"/>
    <property type="match status" value="1"/>
</dbReference>
<dbReference type="EMBL" id="CP042906">
    <property type="protein sequence ID" value="QEX18260.1"/>
    <property type="molecule type" value="Genomic_DNA"/>
</dbReference>
<organism evidence="2 3">
    <name type="scientific">Hypericibacter terrae</name>
    <dbReference type="NCBI Taxonomy" id="2602015"/>
    <lineage>
        <taxon>Bacteria</taxon>
        <taxon>Pseudomonadati</taxon>
        <taxon>Pseudomonadota</taxon>
        <taxon>Alphaproteobacteria</taxon>
        <taxon>Rhodospirillales</taxon>
        <taxon>Dongiaceae</taxon>
        <taxon>Hypericibacter</taxon>
    </lineage>
</organism>
<dbReference type="InterPro" id="IPR036291">
    <property type="entry name" value="NAD(P)-bd_dom_sf"/>
</dbReference>
<evidence type="ECO:0000313" key="2">
    <source>
        <dbReference type="EMBL" id="QEX18260.1"/>
    </source>
</evidence>
<evidence type="ECO:0000313" key="3">
    <source>
        <dbReference type="Proteomes" id="UP000326202"/>
    </source>
</evidence>
<feature type="domain" description="NAD(P)-binding" evidence="1">
    <location>
        <begin position="20"/>
        <end position="330"/>
    </location>
</feature>
<name>A0A5J6MQD6_9PROT</name>
<gene>
    <name evidence="2" type="primary">rfbG</name>
    <name evidence="2" type="ORF">FRZ44_35650</name>
</gene>
<dbReference type="OrthoDB" id="9801785at2"/>
<sequence length="359" mass="39724">MQRQSAQRLDPDFWRNRRVLVTGHTGFTGGWLSLWLAHMGAKVTGYALTSQTPSLFASLELERDLISNIADLGDRTMLESAVRVARPEIVIHLAAQALVRQAHATPVETFATNVMGTVNLLEALRGVDSVQAVVAVTSDKVYLNRGLKRGYHEDDPLGGREPYSASKACAEIVVEAYRHSYFGTNGPAIATARAGNIVGGGDWALDRLVPDAVRAFEAGNALRIRNPNATRPWQHVLEAACGYLTLAERLVEQPEVNAGGWNFGPNHDDNKSVAWIADQMTKLWGHGAAWHLENRQDAPFEEQLLAVNADKAASQLGWRTRWNVEEALQRTVPWYRAQLGDRPMRRLSLDQIEEYADAA</sequence>
<dbReference type="SUPFAM" id="SSF51735">
    <property type="entry name" value="NAD(P)-binding Rossmann-fold domains"/>
    <property type="match status" value="1"/>
</dbReference>
<dbReference type="KEGG" id="htq:FRZ44_35650"/>
<dbReference type="Gene3D" id="3.40.50.720">
    <property type="entry name" value="NAD(P)-binding Rossmann-like Domain"/>
    <property type="match status" value="1"/>
</dbReference>
<protein>
    <submittedName>
        <fullName evidence="2">CDP-glucose 4,6-dehydratase</fullName>
    </submittedName>
</protein>
<dbReference type="Proteomes" id="UP000326202">
    <property type="component" value="Chromosome"/>
</dbReference>
<evidence type="ECO:0000259" key="1">
    <source>
        <dbReference type="Pfam" id="PF16363"/>
    </source>
</evidence>
<dbReference type="Gene3D" id="3.90.25.10">
    <property type="entry name" value="UDP-galactose 4-epimerase, domain 1"/>
    <property type="match status" value="1"/>
</dbReference>
<keyword evidence="3" id="KW-1185">Reference proteome</keyword>
<dbReference type="InterPro" id="IPR013445">
    <property type="entry name" value="CDP_4_6_deHydtase"/>
</dbReference>
<proteinExistence type="predicted"/>
<reference evidence="2 3" key="1">
    <citation type="submission" date="2019-08" db="EMBL/GenBank/DDBJ databases">
        <title>Hyperibacter terrae gen. nov., sp. nov. and Hyperibacter viscosus sp. nov., two new members in the family Rhodospirillaceae isolated from the rhizosphere of Hypericum perforatum.</title>
        <authorList>
            <person name="Noviana Z."/>
        </authorList>
    </citation>
    <scope>NUCLEOTIDE SEQUENCE [LARGE SCALE GENOMIC DNA]</scope>
    <source>
        <strain evidence="2 3">R5913</strain>
    </source>
</reference>
<accession>A0A5J6MQD6</accession>
<dbReference type="Pfam" id="PF16363">
    <property type="entry name" value="GDP_Man_Dehyd"/>
    <property type="match status" value="1"/>
</dbReference>
<dbReference type="NCBIfam" id="TIGR02622">
    <property type="entry name" value="CDP_4_6_dhtase"/>
    <property type="match status" value="1"/>
</dbReference>
<dbReference type="InterPro" id="IPR016040">
    <property type="entry name" value="NAD(P)-bd_dom"/>
</dbReference>
<dbReference type="AlphaFoldDB" id="A0A5J6MQD6"/>
<dbReference type="RefSeq" id="WP_151178442.1">
    <property type="nucleotide sequence ID" value="NZ_CP042906.1"/>
</dbReference>